<proteinExistence type="inferred from homology"/>
<dbReference type="GO" id="GO:0009073">
    <property type="term" value="P:aromatic amino acid family biosynthetic process"/>
    <property type="evidence" value="ECO:0007669"/>
    <property type="project" value="UniProtKB-KW"/>
</dbReference>
<dbReference type="UniPathway" id="UPA00053">
    <property type="reaction ID" value="UER00087"/>
</dbReference>
<evidence type="ECO:0000256" key="5">
    <source>
        <dbReference type="ARBA" id="ARBA00023141"/>
    </source>
</evidence>
<evidence type="ECO:0000256" key="2">
    <source>
        <dbReference type="ARBA" id="ARBA00022605"/>
    </source>
</evidence>
<dbReference type="OrthoDB" id="9792692at2"/>
<dbReference type="STRING" id="633697.EubceDRAFT1_1974"/>
<feature type="binding site" evidence="9">
    <location>
        <begin position="133"/>
        <end position="137"/>
    </location>
    <ligand>
        <name>NADP(+)</name>
        <dbReference type="ChEBI" id="CHEBI:58349"/>
    </ligand>
</feature>
<evidence type="ECO:0000256" key="7">
    <source>
        <dbReference type="ARBA" id="ARBA00052329"/>
    </source>
</evidence>
<dbReference type="HOGENOM" id="CLU_044063_4_4_9"/>
<dbReference type="AlphaFoldDB" id="I5AVC5"/>
<protein>
    <recommendedName>
        <fullName evidence="9">Shikimate dehydrogenase (NADP(+))</fullName>
        <shortName evidence="9">SDH</shortName>
        <ecNumber evidence="9">1.1.1.25</ecNumber>
    </recommendedName>
</protein>
<comment type="catalytic activity">
    <reaction evidence="6">
        <text>L-quinate + NAD(+) = 3-dehydroquinate + NADH + H(+)</text>
        <dbReference type="Rhea" id="RHEA:22364"/>
        <dbReference type="ChEBI" id="CHEBI:15378"/>
        <dbReference type="ChEBI" id="CHEBI:29751"/>
        <dbReference type="ChEBI" id="CHEBI:32364"/>
        <dbReference type="ChEBI" id="CHEBI:57540"/>
        <dbReference type="ChEBI" id="CHEBI:57945"/>
        <dbReference type="EC" id="1.1.1.24"/>
    </reaction>
</comment>
<feature type="binding site" evidence="9">
    <location>
        <position position="235"/>
    </location>
    <ligand>
        <name>NADP(+)</name>
        <dbReference type="ChEBI" id="CHEBI:58349"/>
    </ligand>
</feature>
<sequence>MNDSITGRTGLTGLLGSPVSHSLSPMMHNDSFRHLGLDYVYLCFDVGEKDLKEAVNGLKICGIRGFNLTMPDKNRMTELADSLSPAAALIGAVNTVVNDNGRLTGHNTDGIGFMRSLADYGFSPKGKKVTLLGAGGASTAIAAQAALDGVEELTIFARPQSRFHDRTLRLVEDINRQTACRCSLEDLADTSTLRATLADSSLLVNGTPVGMAPDTDACLINDTSMFHEDLFVSDIIYNPRETRLLRMAKEAGCRTSNGLFMLLYQGAEAFRLWTGQEMPVSIIKERYFR</sequence>
<feature type="binding site" evidence="9">
    <location>
        <position position="94"/>
    </location>
    <ligand>
        <name>shikimate</name>
        <dbReference type="ChEBI" id="CHEBI:36208"/>
    </ligand>
</feature>
<evidence type="ECO:0000259" key="11">
    <source>
        <dbReference type="Pfam" id="PF18317"/>
    </source>
</evidence>
<evidence type="ECO:0000256" key="6">
    <source>
        <dbReference type="ARBA" id="ARBA00051639"/>
    </source>
</evidence>
<comment type="catalytic activity">
    <reaction evidence="7">
        <text>shikimate + NAD(+) = 3-dehydroshikimate + NADH + H(+)</text>
        <dbReference type="Rhea" id="RHEA:17741"/>
        <dbReference type="ChEBI" id="CHEBI:15378"/>
        <dbReference type="ChEBI" id="CHEBI:16630"/>
        <dbReference type="ChEBI" id="CHEBI:36208"/>
        <dbReference type="ChEBI" id="CHEBI:57540"/>
        <dbReference type="ChEBI" id="CHEBI:57945"/>
    </reaction>
</comment>
<dbReference type="InterPro" id="IPR022893">
    <property type="entry name" value="Shikimate_DH_fam"/>
</dbReference>
<feature type="active site" description="Proton acceptor" evidence="9">
    <location>
        <position position="73"/>
    </location>
</feature>
<feature type="binding site" evidence="9">
    <location>
        <position position="258"/>
    </location>
    <ligand>
        <name>NADP(+)</name>
        <dbReference type="ChEBI" id="CHEBI:58349"/>
    </ligand>
</feature>
<dbReference type="Proteomes" id="UP000005753">
    <property type="component" value="Chromosome"/>
</dbReference>
<dbReference type="GO" id="GO:0052734">
    <property type="term" value="F:shikimate 3-dehydrogenase (NAD+) activity"/>
    <property type="evidence" value="ECO:0007669"/>
    <property type="project" value="RHEA"/>
</dbReference>
<keyword evidence="4 9" id="KW-0560">Oxidoreductase</keyword>
<evidence type="ECO:0000256" key="1">
    <source>
        <dbReference type="ARBA" id="ARBA00004871"/>
    </source>
</evidence>
<dbReference type="GO" id="GO:0008652">
    <property type="term" value="P:amino acid biosynthetic process"/>
    <property type="evidence" value="ECO:0007669"/>
    <property type="project" value="UniProtKB-KW"/>
</dbReference>
<evidence type="ECO:0000256" key="3">
    <source>
        <dbReference type="ARBA" id="ARBA00022857"/>
    </source>
</evidence>
<dbReference type="InterPro" id="IPR046346">
    <property type="entry name" value="Aminoacid_DH-like_N_sf"/>
</dbReference>
<evidence type="ECO:0000313" key="12">
    <source>
        <dbReference type="EMBL" id="EIM57748.1"/>
    </source>
</evidence>
<dbReference type="SUPFAM" id="SSF53223">
    <property type="entry name" value="Aminoacid dehydrogenase-like, N-terminal domain"/>
    <property type="match status" value="1"/>
</dbReference>
<feature type="domain" description="Shikimate dehydrogenase substrate binding N-terminal" evidence="10">
    <location>
        <begin position="14"/>
        <end position="96"/>
    </location>
</feature>
<dbReference type="InterPro" id="IPR011342">
    <property type="entry name" value="Shikimate_DH"/>
</dbReference>
<dbReference type="Pfam" id="PF08501">
    <property type="entry name" value="Shikimate_dh_N"/>
    <property type="match status" value="1"/>
</dbReference>
<comment type="pathway">
    <text evidence="8">Aromatic compound metabolism; 3,4-dihydroxybenzoate biosynthesis; 3-dehydroquinate from D-quinate (NAD(+) route).</text>
</comment>
<dbReference type="PANTHER" id="PTHR21089:SF1">
    <property type="entry name" value="BIFUNCTIONAL 3-DEHYDROQUINATE DEHYDRATASE_SHIKIMATE DEHYDROGENASE, CHLOROPLASTIC"/>
    <property type="match status" value="1"/>
</dbReference>
<dbReference type="GO" id="GO:0019632">
    <property type="term" value="P:shikimate metabolic process"/>
    <property type="evidence" value="ECO:0007669"/>
    <property type="project" value="InterPro"/>
</dbReference>
<dbReference type="NCBIfam" id="NF001319">
    <property type="entry name" value="PRK00258.3-3"/>
    <property type="match status" value="1"/>
</dbReference>
<comment type="function">
    <text evidence="9">Involved in the biosynthesis of the chorismate, which leads to the biosynthesis of aromatic amino acids. Catalyzes the reversible NADPH linked reduction of 3-dehydroshikimate (DHSA) to yield shikimate (SA).</text>
</comment>
<evidence type="ECO:0000313" key="13">
    <source>
        <dbReference type="Proteomes" id="UP000005753"/>
    </source>
</evidence>
<feature type="domain" description="SDH C-terminal" evidence="11">
    <location>
        <begin position="258"/>
        <end position="285"/>
    </location>
</feature>
<keyword evidence="2 9" id="KW-0028">Amino-acid biosynthesis</keyword>
<comment type="caution">
    <text evidence="9">Lacks conserved residue(s) required for the propagation of feature annotation.</text>
</comment>
<feature type="binding site" evidence="9">
    <location>
        <position position="69"/>
    </location>
    <ligand>
        <name>shikimate</name>
        <dbReference type="ChEBI" id="CHEBI:36208"/>
    </ligand>
</feature>
<feature type="binding site" evidence="9">
    <location>
        <position position="265"/>
    </location>
    <ligand>
        <name>shikimate</name>
        <dbReference type="ChEBI" id="CHEBI:36208"/>
    </ligand>
</feature>
<comment type="similarity">
    <text evidence="9">Belongs to the shikimate dehydrogenase family.</text>
</comment>
<evidence type="ECO:0000256" key="8">
    <source>
        <dbReference type="ARBA" id="ARBA00060613"/>
    </source>
</evidence>
<reference evidence="12 13" key="2">
    <citation type="submission" date="2012-02" db="EMBL/GenBank/DDBJ databases">
        <title>Improved High-Quality Draft sequence of Eubacterium cellulosolvens 6.</title>
        <authorList>
            <consortium name="US DOE Joint Genome Institute"/>
            <person name="Lucas S."/>
            <person name="Han J."/>
            <person name="Lapidus A."/>
            <person name="Cheng J.-F."/>
            <person name="Goodwin L."/>
            <person name="Pitluck S."/>
            <person name="Peters L."/>
            <person name="Mikhailova N."/>
            <person name="Gu W."/>
            <person name="Detter J.C."/>
            <person name="Han C."/>
            <person name="Tapia R."/>
            <person name="Land M."/>
            <person name="Hauser L."/>
            <person name="Kyrpides N."/>
            <person name="Ivanova N."/>
            <person name="Pagani I."/>
            <person name="Johnson E."/>
            <person name="Mukhopadhyay B."/>
            <person name="Anderson I."/>
            <person name="Woyke T."/>
        </authorList>
    </citation>
    <scope>NUCLEOTIDE SEQUENCE [LARGE SCALE GENOMIC DNA]</scope>
    <source>
        <strain evidence="12 13">6</strain>
    </source>
</reference>
<dbReference type="CDD" id="cd01065">
    <property type="entry name" value="NAD_bind_Shikimate_DH"/>
    <property type="match status" value="1"/>
</dbReference>
<dbReference type="GO" id="GO:0050661">
    <property type="term" value="F:NADP binding"/>
    <property type="evidence" value="ECO:0007669"/>
    <property type="project" value="InterPro"/>
</dbReference>
<dbReference type="FunFam" id="3.40.50.720:FF:000086">
    <property type="entry name" value="Quinate/shikimate dehydrogenase"/>
    <property type="match status" value="1"/>
</dbReference>
<keyword evidence="3 9" id="KW-0521">NADP</keyword>
<dbReference type="Gene3D" id="3.40.50.10860">
    <property type="entry name" value="Leucine Dehydrogenase, chain A, domain 1"/>
    <property type="match status" value="1"/>
</dbReference>
<dbReference type="Gene3D" id="3.40.50.720">
    <property type="entry name" value="NAD(P)-binding Rossmann-like Domain"/>
    <property type="match status" value="1"/>
</dbReference>
<dbReference type="GO" id="GO:0004764">
    <property type="term" value="F:shikimate 3-dehydrogenase (NADP+) activity"/>
    <property type="evidence" value="ECO:0007669"/>
    <property type="project" value="UniProtKB-UniRule"/>
</dbReference>
<comment type="pathway">
    <text evidence="1 9">Metabolic intermediate biosynthesis; chorismate biosynthesis; chorismate from D-erythrose 4-phosphate and phosphoenolpyruvate: step 4/7.</text>
</comment>
<dbReference type="Pfam" id="PF18317">
    <property type="entry name" value="SDH_C"/>
    <property type="match status" value="1"/>
</dbReference>
<dbReference type="HAMAP" id="MF_00222">
    <property type="entry name" value="Shikimate_DH_AroE"/>
    <property type="match status" value="1"/>
</dbReference>
<accession>I5AVC5</accession>
<dbReference type="SUPFAM" id="SSF51735">
    <property type="entry name" value="NAD(P)-binding Rossmann-fold domains"/>
    <property type="match status" value="1"/>
</dbReference>
<evidence type="ECO:0000259" key="10">
    <source>
        <dbReference type="Pfam" id="PF08501"/>
    </source>
</evidence>
<dbReference type="GO" id="GO:0030266">
    <property type="term" value="F:quinate 3-dehydrogenase (NAD+) activity"/>
    <property type="evidence" value="ECO:0007669"/>
    <property type="project" value="UniProtKB-EC"/>
</dbReference>
<evidence type="ECO:0000256" key="4">
    <source>
        <dbReference type="ARBA" id="ARBA00023002"/>
    </source>
</evidence>
<dbReference type="EC" id="1.1.1.25" evidence="9"/>
<comment type="subunit">
    <text evidence="9">Homodimer.</text>
</comment>
<dbReference type="eggNOG" id="COG0169">
    <property type="taxonomic scope" value="Bacteria"/>
</dbReference>
<dbReference type="EMBL" id="CM001487">
    <property type="protein sequence ID" value="EIM57748.1"/>
    <property type="molecule type" value="Genomic_DNA"/>
</dbReference>
<dbReference type="InterPro" id="IPR013708">
    <property type="entry name" value="Shikimate_DH-bd_N"/>
</dbReference>
<evidence type="ECO:0000256" key="9">
    <source>
        <dbReference type="HAMAP-Rule" id="MF_00222"/>
    </source>
</evidence>
<dbReference type="GO" id="GO:0009423">
    <property type="term" value="P:chorismate biosynthetic process"/>
    <property type="evidence" value="ECO:0007669"/>
    <property type="project" value="UniProtKB-UniRule"/>
</dbReference>
<reference evidence="12 13" key="1">
    <citation type="submission" date="2010-08" db="EMBL/GenBank/DDBJ databases">
        <authorList>
            <consortium name="US DOE Joint Genome Institute (JGI-PGF)"/>
            <person name="Lucas S."/>
            <person name="Copeland A."/>
            <person name="Lapidus A."/>
            <person name="Cheng J.-F."/>
            <person name="Bruce D."/>
            <person name="Goodwin L."/>
            <person name="Pitluck S."/>
            <person name="Land M.L."/>
            <person name="Hauser L."/>
            <person name="Chang Y.-J."/>
            <person name="Anderson I.J."/>
            <person name="Johnson E."/>
            <person name="Mulhopadhyay B."/>
            <person name="Kyrpides N."/>
            <person name="Woyke T.J."/>
        </authorList>
    </citation>
    <scope>NUCLEOTIDE SEQUENCE [LARGE SCALE GENOMIC DNA]</scope>
    <source>
        <strain evidence="12 13">6</strain>
    </source>
</reference>
<keyword evidence="5 9" id="KW-0057">Aromatic amino acid biosynthesis</keyword>
<dbReference type="NCBIfam" id="TIGR00507">
    <property type="entry name" value="aroE"/>
    <property type="match status" value="1"/>
</dbReference>
<dbReference type="PANTHER" id="PTHR21089">
    <property type="entry name" value="SHIKIMATE DEHYDROGENASE"/>
    <property type="match status" value="1"/>
</dbReference>
<comment type="catalytic activity">
    <reaction evidence="9">
        <text>shikimate + NADP(+) = 3-dehydroshikimate + NADPH + H(+)</text>
        <dbReference type="Rhea" id="RHEA:17737"/>
        <dbReference type="ChEBI" id="CHEBI:15378"/>
        <dbReference type="ChEBI" id="CHEBI:16630"/>
        <dbReference type="ChEBI" id="CHEBI:36208"/>
        <dbReference type="ChEBI" id="CHEBI:57783"/>
        <dbReference type="ChEBI" id="CHEBI:58349"/>
        <dbReference type="EC" id="1.1.1.25"/>
    </reaction>
</comment>
<name>I5AVC5_EUBC6</name>
<dbReference type="InterPro" id="IPR036291">
    <property type="entry name" value="NAD(P)-bd_dom_sf"/>
</dbReference>
<feature type="binding site" evidence="9">
    <location>
        <position position="109"/>
    </location>
    <ligand>
        <name>shikimate</name>
        <dbReference type="ChEBI" id="CHEBI:36208"/>
    </ligand>
</feature>
<organism evidence="12 13">
    <name type="scientific">Eubacterium cellulosolvens (strain ATCC 43171 / JCM 9499 / 6)</name>
    <name type="common">Cillobacterium cellulosolvens</name>
    <dbReference type="NCBI Taxonomy" id="633697"/>
    <lineage>
        <taxon>Bacteria</taxon>
        <taxon>Bacillati</taxon>
        <taxon>Bacillota</taxon>
        <taxon>Clostridia</taxon>
        <taxon>Eubacteriales</taxon>
        <taxon>Eubacteriaceae</taxon>
        <taxon>Eubacterium</taxon>
    </lineage>
</organism>
<keyword evidence="13" id="KW-1185">Reference proteome</keyword>
<feature type="binding site" evidence="9">
    <location>
        <begin position="22"/>
        <end position="24"/>
    </location>
    <ligand>
        <name>shikimate</name>
        <dbReference type="ChEBI" id="CHEBI:36208"/>
    </ligand>
</feature>
<feature type="binding site" evidence="9">
    <location>
        <position position="237"/>
    </location>
    <ligand>
        <name>shikimate</name>
        <dbReference type="ChEBI" id="CHEBI:36208"/>
    </ligand>
</feature>
<gene>
    <name evidence="9" type="primary">aroE</name>
    <name evidence="12" type="ORF">EubceDRAFT1_1974</name>
</gene>
<dbReference type="InterPro" id="IPR041121">
    <property type="entry name" value="SDH_C"/>
</dbReference>